<feature type="transmembrane region" description="Helical" evidence="15">
    <location>
        <begin position="862"/>
        <end position="885"/>
    </location>
</feature>
<feature type="transmembrane region" description="Helical" evidence="15">
    <location>
        <begin position="768"/>
        <end position="785"/>
    </location>
</feature>
<feature type="transmembrane region" description="Helical" evidence="15">
    <location>
        <begin position="1115"/>
        <end position="1138"/>
    </location>
</feature>
<dbReference type="InterPro" id="IPR006685">
    <property type="entry name" value="MscS_channel_2nd"/>
</dbReference>
<proteinExistence type="inferred from homology"/>
<dbReference type="PANTHER" id="PTHR46529:SF1">
    <property type="entry name" value="TRNA WYBUTOSINE-SYNTHESIZING PROTEIN 4"/>
    <property type="match status" value="1"/>
</dbReference>
<feature type="transmembrane region" description="Helical" evidence="15">
    <location>
        <begin position="791"/>
        <end position="811"/>
    </location>
</feature>
<comment type="caution">
    <text evidence="17">The sequence shown here is derived from an EMBL/GenBank/DDBJ whole genome shotgun (WGS) entry which is preliminary data.</text>
</comment>
<comment type="catalytic activity">
    <reaction evidence="13">
        <text>7-[(3S)-(3-amino-3-methoxycarbonyl)propyl]wyosine(37) in tRNA(Phe) + S-adenosyl-L-methionine + CO2 = wybutosine(37) in tRNA(Phe) + S-adenosyl-L-homocysteine + 2 H(+)</text>
        <dbReference type="Rhea" id="RHEA:37119"/>
        <dbReference type="Rhea" id="RHEA-COMP:11844"/>
        <dbReference type="Rhea" id="RHEA-COMP:11847"/>
        <dbReference type="ChEBI" id="CHEBI:15378"/>
        <dbReference type="ChEBI" id="CHEBI:16526"/>
        <dbReference type="ChEBI" id="CHEBI:57856"/>
        <dbReference type="ChEBI" id="CHEBI:59789"/>
        <dbReference type="ChEBI" id="CHEBI:73544"/>
        <dbReference type="ChEBI" id="CHEBI:74275"/>
        <dbReference type="EC" id="2.3.1.231"/>
    </reaction>
</comment>
<evidence type="ECO:0000256" key="9">
    <source>
        <dbReference type="ARBA" id="ARBA00022691"/>
    </source>
</evidence>
<comment type="catalytic activity">
    <reaction evidence="1">
        <text>7-[(3S)-3-amino-3-carboxypropyl]wyosine(37) in tRNA(Phe) + S-adenosyl-L-methionine = 7-[(3S)-(3-amino-3-methoxycarbonyl)propyl]wyosine(37) in tRNA(Phe) + S-adenosyl-L-homocysteine</text>
        <dbReference type="Rhea" id="RHEA:36903"/>
        <dbReference type="Rhea" id="RHEA-COMP:10379"/>
        <dbReference type="Rhea" id="RHEA-COMP:11844"/>
        <dbReference type="ChEBI" id="CHEBI:57856"/>
        <dbReference type="ChEBI" id="CHEBI:59789"/>
        <dbReference type="ChEBI" id="CHEBI:73543"/>
        <dbReference type="ChEBI" id="CHEBI:74275"/>
        <dbReference type="EC" id="2.1.1.290"/>
    </reaction>
</comment>
<comment type="similarity">
    <text evidence="3">Belongs to the methyltransferase superfamily. LCMT family.</text>
</comment>
<dbReference type="Pfam" id="PF13418">
    <property type="entry name" value="Beta-prop_TYW4"/>
    <property type="match status" value="1"/>
</dbReference>
<sequence length="1380" mass="153289">MSKPDPERKPPTGIPTTKQKQDEAIIGTNDYSIVSKRSVEKIYYPEEPQFFEPFIGRFKRRAPLINRGYWLRMQSIEQAVLQFLGEKSDGKKVVVNLGCGYEPLPFRMLWKYGNRCRTVRFVDVDYPQLIRKKVDVVKKNHIYSDLLTQPVSGEAHSSILLNDGRYCAVGCDLGNTKALDHIFRTELHLDESSILFVGEVSVVYMEVKAADELIKLCATFNDARFCLLEQHLPEGRGHPFAKTMLEHFQKQTPLRCLESYTTIQSQNTRFHAAGWREVKTKDLWSLWQDPDFASSERRALDSVEPFDEWEELALFGGHYFLLLATTSTAPLKHVSEHAMDYEIPYNISPSVELQHCLNPAGRGLRRFGASFKIDEETIAFHGGLKSLSQQSNCDIYTRGSSTPQPFTTPPENILCHTITKLDTSTSLLTGGRNSPSKANPSSHLYNSDKNTWTPTHDLQPARYRHCSVTVTINSTPAILTFGGKTSTGLLLDTWALYTPSKRWTPVTPTNPNGAPPPLFGASLATTNPSGTTGLLLGGMKQGGFLHAHFTTWELVTPDSEDGGVRITFTSSLPRLNEVGIASPATLRFGASLVPSRWGILLIGGIGSRGVVPMEEEVVVVRKYGRIDKFGGLFAGDGGGGEGLLQQLDMSDYITVDMSPKASGDSLGEKGPQVTITEKKLYNGSDTPTAVLEPGKACGRRRTTPADGLAMGLGVDVEKDSINALGKFYTKVVSFNVVTRNLIYILPFSVLLAIPIIIFATVKSDARAGGVRLLGLFIWIQVQWWVLWLAKYFAQLLPLIYMKLSGFVSSGTRKYRTVIRNLETPLTFMLFSIIAWATSEPLITVFDQPSPRPFHWVVILRRVALASIAGSALFLAQGLIIQLIAINYHRRQFEDRVNESKLKVAQTDALYDTSLALFPENHPAFRAEDLSIRTGIDYSKSASSNQKLIGNLAMLGETLQSTLGNITGEIMSSRAKETKAAAIHNVVVEALEQPVSTEALAKRIWFSLVSEGEEVLTKEDIQSIMGPQREAQANEIFDRLDGDENGDVSLEEMIMWLAEVAREKKYINRSMHDVGEAVKVLDRFMKFAALILLAIIYASFFDAGFAKYVLNIGSSIAALSFAIAITVQEFLGSCIFVFVKHPYDVGDRVLINDMHMIVEHISLLYTKFKRLDNNRSVQLANIVNNNNWVENISRSKAMKEQIPISVHAETSFADIEVLKMELSNFALDNKRDFYPEIEVQINECKDLKQIDLLISICHKSNWTNEPLRLMRRNKFMTAILSSIRSVPIYPAGADKPLTIRVTTSQEVDAAREAVAADREAADLLRQSAEDAAASAVSVVIPAAAVATGYQPNLATVESRASIDSRQGRRPSQGPVGRRHVE</sequence>
<dbReference type="GO" id="GO:0030488">
    <property type="term" value="P:tRNA methylation"/>
    <property type="evidence" value="ECO:0007669"/>
    <property type="project" value="TreeGrafter"/>
</dbReference>
<evidence type="ECO:0000256" key="10">
    <source>
        <dbReference type="ARBA" id="ARBA00022694"/>
    </source>
</evidence>
<dbReference type="EMBL" id="WNWQ01000042">
    <property type="protein sequence ID" value="KAE9982493.1"/>
    <property type="molecule type" value="Genomic_DNA"/>
</dbReference>
<keyword evidence="15" id="KW-1133">Transmembrane helix</keyword>
<dbReference type="InterPro" id="IPR029063">
    <property type="entry name" value="SAM-dependent_MTases_sf"/>
</dbReference>
<feature type="domain" description="EF-hand" evidence="16">
    <location>
        <begin position="1027"/>
        <end position="1062"/>
    </location>
</feature>
<evidence type="ECO:0000256" key="7">
    <source>
        <dbReference type="ARBA" id="ARBA00022603"/>
    </source>
</evidence>
<feature type="transmembrane region" description="Helical" evidence="15">
    <location>
        <begin position="1086"/>
        <end position="1109"/>
    </location>
</feature>
<evidence type="ECO:0000256" key="1">
    <source>
        <dbReference type="ARBA" id="ARBA00001806"/>
    </source>
</evidence>
<dbReference type="PROSITE" id="PS50222">
    <property type="entry name" value="EF_HAND_2"/>
    <property type="match status" value="1"/>
</dbReference>
<evidence type="ECO:0000256" key="14">
    <source>
        <dbReference type="SAM" id="MobiDB-lite"/>
    </source>
</evidence>
<gene>
    <name evidence="17" type="ORF">BLS_005923</name>
</gene>
<evidence type="ECO:0000256" key="12">
    <source>
        <dbReference type="ARBA" id="ARBA00030847"/>
    </source>
</evidence>
<dbReference type="InterPro" id="IPR007213">
    <property type="entry name" value="Ppm1/Ppm2/Tcmp"/>
</dbReference>
<reference evidence="17 18" key="1">
    <citation type="submission" date="2019-11" db="EMBL/GenBank/DDBJ databases">
        <title>Venturia inaequalis Genome Resource.</title>
        <authorList>
            <person name="Lichtner F.J."/>
        </authorList>
    </citation>
    <scope>NUCLEOTIDE SEQUENCE [LARGE SCALE GENOMIC DNA]</scope>
    <source>
        <strain evidence="17">Bline_iso_100314</strain>
    </source>
</reference>
<dbReference type="EC" id="2.1.1.290" evidence="5"/>
<keyword evidence="15" id="KW-0472">Membrane</keyword>
<dbReference type="Gene3D" id="2.120.10.80">
    <property type="entry name" value="Kelch-type beta propeller"/>
    <property type="match status" value="1"/>
</dbReference>
<dbReference type="InterPro" id="IPR018247">
    <property type="entry name" value="EF_Hand_1_Ca_BS"/>
</dbReference>
<dbReference type="UniPathway" id="UPA00375"/>
<evidence type="ECO:0000256" key="4">
    <source>
        <dbReference type="ARBA" id="ARBA00012155"/>
    </source>
</evidence>
<dbReference type="SUPFAM" id="SSF117281">
    <property type="entry name" value="Kelch motif"/>
    <property type="match status" value="1"/>
</dbReference>
<dbReference type="EC" id="2.3.1.231" evidence="4"/>
<dbReference type="Pfam" id="PF00924">
    <property type="entry name" value="MS_channel_2nd"/>
    <property type="match status" value="1"/>
</dbReference>
<name>A0A8H3Z447_VENIN</name>
<feature type="region of interest" description="Disordered" evidence="14">
    <location>
        <begin position="426"/>
        <end position="447"/>
    </location>
</feature>
<evidence type="ECO:0000256" key="3">
    <source>
        <dbReference type="ARBA" id="ARBA00010703"/>
    </source>
</evidence>
<dbReference type="Pfam" id="PF04072">
    <property type="entry name" value="LCM"/>
    <property type="match status" value="1"/>
</dbReference>
<dbReference type="GO" id="GO:0016020">
    <property type="term" value="C:membrane"/>
    <property type="evidence" value="ECO:0007669"/>
    <property type="project" value="InterPro"/>
</dbReference>
<evidence type="ECO:0000313" key="18">
    <source>
        <dbReference type="Proteomes" id="UP000433883"/>
    </source>
</evidence>
<dbReference type="PANTHER" id="PTHR46529">
    <property type="entry name" value="TRNA WYBUTOSINE-SYNTHESIZING PROTEIN 4"/>
    <property type="match status" value="1"/>
</dbReference>
<feature type="compositionally biased region" description="Basic and acidic residues" evidence="14">
    <location>
        <begin position="1"/>
        <end position="10"/>
    </location>
</feature>
<feature type="region of interest" description="Disordered" evidence="14">
    <location>
        <begin position="1356"/>
        <end position="1380"/>
    </location>
</feature>
<evidence type="ECO:0000256" key="8">
    <source>
        <dbReference type="ARBA" id="ARBA00022679"/>
    </source>
</evidence>
<organism evidence="17 18">
    <name type="scientific">Venturia inaequalis</name>
    <name type="common">Apple scab fungus</name>
    <dbReference type="NCBI Taxonomy" id="5025"/>
    <lineage>
        <taxon>Eukaryota</taxon>
        <taxon>Fungi</taxon>
        <taxon>Dikarya</taxon>
        <taxon>Ascomycota</taxon>
        <taxon>Pezizomycotina</taxon>
        <taxon>Dothideomycetes</taxon>
        <taxon>Pleosporomycetidae</taxon>
        <taxon>Venturiales</taxon>
        <taxon>Venturiaceae</taxon>
        <taxon>Venturia</taxon>
    </lineage>
</organism>
<dbReference type="Proteomes" id="UP000433883">
    <property type="component" value="Unassembled WGS sequence"/>
</dbReference>
<dbReference type="InterPro" id="IPR058650">
    <property type="entry name" value="Msy1/2-like"/>
</dbReference>
<dbReference type="InterPro" id="IPR010920">
    <property type="entry name" value="LSM_dom_sf"/>
</dbReference>
<dbReference type="GO" id="GO:0008175">
    <property type="term" value="F:tRNA methyltransferase activity"/>
    <property type="evidence" value="ECO:0007669"/>
    <property type="project" value="TreeGrafter"/>
</dbReference>
<dbReference type="InterPro" id="IPR002048">
    <property type="entry name" value="EF_hand_dom"/>
</dbReference>
<dbReference type="Pfam" id="PF25886">
    <property type="entry name" value="Msy1"/>
    <property type="match status" value="1"/>
</dbReference>
<dbReference type="InterPro" id="IPR015915">
    <property type="entry name" value="Kelch-typ_b-propeller"/>
</dbReference>
<evidence type="ECO:0000256" key="13">
    <source>
        <dbReference type="ARBA" id="ARBA00049250"/>
    </source>
</evidence>
<evidence type="ECO:0000313" key="17">
    <source>
        <dbReference type="EMBL" id="KAE9982493.1"/>
    </source>
</evidence>
<dbReference type="GO" id="GO:0055085">
    <property type="term" value="P:transmembrane transport"/>
    <property type="evidence" value="ECO:0007669"/>
    <property type="project" value="InterPro"/>
</dbReference>
<keyword evidence="9" id="KW-0949">S-adenosyl-L-methionine</keyword>
<evidence type="ECO:0000259" key="16">
    <source>
        <dbReference type="PROSITE" id="PS50222"/>
    </source>
</evidence>
<evidence type="ECO:0000256" key="11">
    <source>
        <dbReference type="ARBA" id="ARBA00029750"/>
    </source>
</evidence>
<dbReference type="GO" id="GO:0005509">
    <property type="term" value="F:calcium ion binding"/>
    <property type="evidence" value="ECO:0007669"/>
    <property type="project" value="InterPro"/>
</dbReference>
<comment type="pathway">
    <text evidence="2">tRNA modification; wybutosine-tRNA(Phe) biosynthesis.</text>
</comment>
<keyword evidence="15" id="KW-0812">Transmembrane</keyword>
<evidence type="ECO:0000256" key="5">
    <source>
        <dbReference type="ARBA" id="ARBA00012779"/>
    </source>
</evidence>
<accession>A0A8H3Z447</accession>
<dbReference type="Gene3D" id="3.40.50.150">
    <property type="entry name" value="Vaccinia Virus protein VP39"/>
    <property type="match status" value="1"/>
</dbReference>
<keyword evidence="8" id="KW-0808">Transferase</keyword>
<feature type="region of interest" description="Disordered" evidence="14">
    <location>
        <begin position="1"/>
        <end position="21"/>
    </location>
</feature>
<protein>
    <recommendedName>
        <fullName evidence="6">tRNA wybutosine-synthesizing protein 4</fullName>
        <ecNumber evidence="5">2.1.1.290</ecNumber>
        <ecNumber evidence="4">2.3.1.231</ecNumber>
    </recommendedName>
    <alternativeName>
        <fullName evidence="12">tRNA(Phe) (7-(3-amino-3-(methoxycarbonyl)propyl)wyosine(37)-N)-methoxycarbonyltransferase</fullName>
    </alternativeName>
    <alternativeName>
        <fullName evidence="11">tRNA(Phe) (7-(3-amino-3-carboxypropyl)wyosine(37)-O)-methyltransferase</fullName>
    </alternativeName>
</protein>
<feature type="transmembrane region" description="Helical" evidence="15">
    <location>
        <begin position="823"/>
        <end position="842"/>
    </location>
</feature>
<dbReference type="PROSITE" id="PS00018">
    <property type="entry name" value="EF_HAND_1"/>
    <property type="match status" value="1"/>
</dbReference>
<evidence type="ECO:0000256" key="6">
    <source>
        <dbReference type="ARBA" id="ARBA00018045"/>
    </source>
</evidence>
<keyword evidence="10" id="KW-0819">tRNA processing</keyword>
<keyword evidence="7" id="KW-0489">Methyltransferase</keyword>
<dbReference type="SUPFAM" id="SSF50182">
    <property type="entry name" value="Sm-like ribonucleoproteins"/>
    <property type="match status" value="1"/>
</dbReference>
<evidence type="ECO:0000256" key="15">
    <source>
        <dbReference type="SAM" id="Phobius"/>
    </source>
</evidence>
<evidence type="ECO:0000256" key="2">
    <source>
        <dbReference type="ARBA" id="ARBA00004797"/>
    </source>
</evidence>
<feature type="transmembrane region" description="Helical" evidence="15">
    <location>
        <begin position="741"/>
        <end position="761"/>
    </location>
</feature>
<dbReference type="GO" id="GO:0031591">
    <property type="term" value="P:wybutosine biosynthetic process"/>
    <property type="evidence" value="ECO:0007669"/>
    <property type="project" value="TreeGrafter"/>
</dbReference>
<dbReference type="SUPFAM" id="SSF53335">
    <property type="entry name" value="S-adenosyl-L-methionine-dependent methyltransferases"/>
    <property type="match status" value="1"/>
</dbReference>